<name>A0A8T0JKD0_PHAAN</name>
<organism evidence="2 3">
    <name type="scientific">Phaseolus angularis</name>
    <name type="common">Azuki bean</name>
    <name type="synonym">Vigna angularis</name>
    <dbReference type="NCBI Taxonomy" id="3914"/>
    <lineage>
        <taxon>Eukaryota</taxon>
        <taxon>Viridiplantae</taxon>
        <taxon>Streptophyta</taxon>
        <taxon>Embryophyta</taxon>
        <taxon>Tracheophyta</taxon>
        <taxon>Spermatophyta</taxon>
        <taxon>Magnoliopsida</taxon>
        <taxon>eudicotyledons</taxon>
        <taxon>Gunneridae</taxon>
        <taxon>Pentapetalae</taxon>
        <taxon>rosids</taxon>
        <taxon>fabids</taxon>
        <taxon>Fabales</taxon>
        <taxon>Fabaceae</taxon>
        <taxon>Papilionoideae</taxon>
        <taxon>50 kb inversion clade</taxon>
        <taxon>NPAAA clade</taxon>
        <taxon>indigoferoid/millettioid clade</taxon>
        <taxon>Phaseoleae</taxon>
        <taxon>Vigna</taxon>
    </lineage>
</organism>
<dbReference type="CDD" id="cd10567">
    <property type="entry name" value="SWIB-MDM2_like"/>
    <property type="match status" value="1"/>
</dbReference>
<dbReference type="SMART" id="SM00151">
    <property type="entry name" value="SWIB"/>
    <property type="match status" value="1"/>
</dbReference>
<evidence type="ECO:0000313" key="3">
    <source>
        <dbReference type="Proteomes" id="UP000743370"/>
    </source>
</evidence>
<protein>
    <recommendedName>
        <fullName evidence="1">DM2 domain-containing protein</fullName>
    </recommendedName>
</protein>
<dbReference type="PROSITE" id="PS51925">
    <property type="entry name" value="SWIB_MDM2"/>
    <property type="match status" value="1"/>
</dbReference>
<dbReference type="EMBL" id="JABFOF010000010">
    <property type="protein sequence ID" value="KAG2375422.1"/>
    <property type="molecule type" value="Genomic_DNA"/>
</dbReference>
<proteinExistence type="predicted"/>
<dbReference type="Gene3D" id="1.10.245.10">
    <property type="entry name" value="SWIB/MDM2 domain"/>
    <property type="match status" value="1"/>
</dbReference>
<evidence type="ECO:0000313" key="2">
    <source>
        <dbReference type="EMBL" id="KAG2375422.1"/>
    </source>
</evidence>
<dbReference type="Proteomes" id="UP000743370">
    <property type="component" value="Unassembled WGS sequence"/>
</dbReference>
<accession>A0A8T0JKD0</accession>
<dbReference type="InterPro" id="IPR003121">
    <property type="entry name" value="SWIB_MDM2_domain"/>
</dbReference>
<dbReference type="InterPro" id="IPR036885">
    <property type="entry name" value="SWIB_MDM2_dom_sf"/>
</dbReference>
<dbReference type="AlphaFoldDB" id="A0A8T0JKD0"/>
<evidence type="ECO:0000259" key="1">
    <source>
        <dbReference type="PROSITE" id="PS51925"/>
    </source>
</evidence>
<dbReference type="Pfam" id="PF02201">
    <property type="entry name" value="SWIB"/>
    <property type="match status" value="1"/>
</dbReference>
<dbReference type="InterPro" id="IPR019835">
    <property type="entry name" value="SWIB_domain"/>
</dbReference>
<feature type="domain" description="DM2" evidence="1">
    <location>
        <begin position="122"/>
        <end position="200"/>
    </location>
</feature>
<dbReference type="PANTHER" id="PTHR13844">
    <property type="entry name" value="SWI/SNF-RELATED MATRIX-ASSOCIATED ACTIN-DEPENDENT REGULATOR OF CHROMATIN SUBFAMILY D"/>
    <property type="match status" value="1"/>
</dbReference>
<comment type="caution">
    <text evidence="2">The sequence shown here is derived from an EMBL/GenBank/DDBJ whole genome shotgun (WGS) entry which is preliminary data.</text>
</comment>
<gene>
    <name evidence="2" type="ORF">HKW66_Vig0164240</name>
</gene>
<sequence>MGWEKEVLRRQMMMVEKHVEVCMRRIYEWGKKGLSVGHGGACVICTPSSGLWQKPRTDSVAMAVAMSLSFGLLSSSVLLPEAHALSFTRPSRSASASPLRMVRTVISCKVSESDKGTRKIRGIMKPRDVTPEMAALVGAQQISRTQALKLIWAYIKANNLQDPEDKRTIICDEKLKKIFEERDRVGMLEVARLISPHFLKTEV</sequence>
<dbReference type="SUPFAM" id="SSF47592">
    <property type="entry name" value="SWIB/MDM2 domain"/>
    <property type="match status" value="1"/>
</dbReference>
<reference evidence="2 3" key="1">
    <citation type="submission" date="2020-05" db="EMBL/GenBank/DDBJ databases">
        <title>Vigna angularis (adzuki bean) Var. LongXiaoDou No. 4 denovo assembly.</title>
        <authorList>
            <person name="Xiang H."/>
        </authorList>
    </citation>
    <scope>NUCLEOTIDE SEQUENCE [LARGE SCALE GENOMIC DNA]</scope>
    <source>
        <tissue evidence="2">Leaf</tissue>
    </source>
</reference>